<accession>A0A3M7Q5V7</accession>
<organism evidence="14 15">
    <name type="scientific">Brachionus plicatilis</name>
    <name type="common">Marine rotifer</name>
    <name type="synonym">Brachionus muelleri</name>
    <dbReference type="NCBI Taxonomy" id="10195"/>
    <lineage>
        <taxon>Eukaryota</taxon>
        <taxon>Metazoa</taxon>
        <taxon>Spiralia</taxon>
        <taxon>Gnathifera</taxon>
        <taxon>Rotifera</taxon>
        <taxon>Eurotatoria</taxon>
        <taxon>Monogononta</taxon>
        <taxon>Pseudotrocha</taxon>
        <taxon>Ploima</taxon>
        <taxon>Brachionidae</taxon>
        <taxon>Brachionus</taxon>
    </lineage>
</organism>
<evidence type="ECO:0000256" key="9">
    <source>
        <dbReference type="ARBA" id="ARBA00023242"/>
    </source>
</evidence>
<comment type="subcellular location">
    <subcellularLocation>
        <location evidence="1">Nucleus</location>
        <location evidence="1">Nucleolus</location>
    </subcellularLocation>
</comment>
<dbReference type="Pfam" id="PF01269">
    <property type="entry name" value="Fibrillarin"/>
    <property type="match status" value="1"/>
</dbReference>
<dbReference type="OrthoDB" id="1859733at2759"/>
<keyword evidence="9" id="KW-0539">Nucleus</keyword>
<evidence type="ECO:0000256" key="2">
    <source>
        <dbReference type="ARBA" id="ARBA00010632"/>
    </source>
</evidence>
<dbReference type="GO" id="GO:0032040">
    <property type="term" value="C:small-subunit processome"/>
    <property type="evidence" value="ECO:0007669"/>
    <property type="project" value="TreeGrafter"/>
</dbReference>
<dbReference type="InterPro" id="IPR000692">
    <property type="entry name" value="Fibrillarin"/>
</dbReference>
<comment type="catalytic activity">
    <reaction evidence="12">
        <text>L-glutaminyl-[histone H2A] + S-adenosyl-L-methionine = N(5)-methyl-L-glutaminyl-[histone H2A] + S-adenosyl-L-homocysteine + H(+)</text>
        <dbReference type="Rhea" id="RHEA:50904"/>
        <dbReference type="Rhea" id="RHEA-COMP:12837"/>
        <dbReference type="Rhea" id="RHEA-COMP:12839"/>
        <dbReference type="ChEBI" id="CHEBI:15378"/>
        <dbReference type="ChEBI" id="CHEBI:30011"/>
        <dbReference type="ChEBI" id="CHEBI:57856"/>
        <dbReference type="ChEBI" id="CHEBI:59789"/>
        <dbReference type="ChEBI" id="CHEBI:61891"/>
    </reaction>
</comment>
<comment type="similarity">
    <text evidence="2">Belongs to the methyltransferase superfamily. Fibrillarin family.</text>
</comment>
<reference evidence="14 15" key="1">
    <citation type="journal article" date="2018" name="Sci. Rep.">
        <title>Genomic signatures of local adaptation to the degree of environmental predictability in rotifers.</title>
        <authorList>
            <person name="Franch-Gras L."/>
            <person name="Hahn C."/>
            <person name="Garcia-Roger E.M."/>
            <person name="Carmona M.J."/>
            <person name="Serra M."/>
            <person name="Gomez A."/>
        </authorList>
    </citation>
    <scope>NUCLEOTIDE SEQUENCE [LARGE SCALE GENOMIC DNA]</scope>
    <source>
        <strain evidence="14">HYR1</strain>
    </source>
</reference>
<dbReference type="GO" id="GO:0015030">
    <property type="term" value="C:Cajal body"/>
    <property type="evidence" value="ECO:0007669"/>
    <property type="project" value="TreeGrafter"/>
</dbReference>
<dbReference type="NCBIfam" id="NF003276">
    <property type="entry name" value="PRK04266.1-2"/>
    <property type="match status" value="1"/>
</dbReference>
<dbReference type="InterPro" id="IPR020813">
    <property type="entry name" value="Fibrillarin_CS"/>
</dbReference>
<dbReference type="InterPro" id="IPR029063">
    <property type="entry name" value="SAM-dependent_MTases_sf"/>
</dbReference>
<keyword evidence="10" id="KW-0687">Ribonucleoprotein</keyword>
<evidence type="ECO:0000313" key="14">
    <source>
        <dbReference type="EMBL" id="RNA06713.1"/>
    </source>
</evidence>
<dbReference type="Proteomes" id="UP000276133">
    <property type="component" value="Unassembled WGS sequence"/>
</dbReference>
<dbReference type="GO" id="GO:0031428">
    <property type="term" value="C:box C/D methylation guide snoRNP complex"/>
    <property type="evidence" value="ECO:0007669"/>
    <property type="project" value="TreeGrafter"/>
</dbReference>
<gene>
    <name evidence="14" type="ORF">BpHYR1_009216</name>
</gene>
<keyword evidence="4" id="KW-0698">rRNA processing</keyword>
<evidence type="ECO:0000256" key="8">
    <source>
        <dbReference type="ARBA" id="ARBA00022884"/>
    </source>
</evidence>
<feature type="compositionally biased region" description="Gly residues" evidence="13">
    <location>
        <begin position="9"/>
        <end position="71"/>
    </location>
</feature>
<evidence type="ECO:0000313" key="15">
    <source>
        <dbReference type="Proteomes" id="UP000276133"/>
    </source>
</evidence>
<keyword evidence="8" id="KW-0694">RNA-binding</keyword>
<dbReference type="PROSITE" id="PS00566">
    <property type="entry name" value="FIBRILLARIN"/>
    <property type="match status" value="1"/>
</dbReference>
<keyword evidence="5 14" id="KW-0489">Methyltransferase</keyword>
<dbReference type="STRING" id="10195.A0A3M7Q5V7"/>
<evidence type="ECO:0000256" key="5">
    <source>
        <dbReference type="ARBA" id="ARBA00022603"/>
    </source>
</evidence>
<dbReference type="SUPFAM" id="SSF53335">
    <property type="entry name" value="S-adenosyl-L-methionine-dependent methyltransferases"/>
    <property type="match status" value="1"/>
</dbReference>
<evidence type="ECO:0000256" key="11">
    <source>
        <dbReference type="ARBA" id="ARBA00032245"/>
    </source>
</evidence>
<protein>
    <recommendedName>
        <fullName evidence="3">rRNA 2'-O-methyltransferase fibrillarin</fullName>
    </recommendedName>
    <alternativeName>
        <fullName evidence="11">Histone-glutamine methyltransferase</fullName>
    </alternativeName>
</protein>
<dbReference type="FunFam" id="3.30.200.20:FF:000056">
    <property type="entry name" value="Fibrillarin like 1"/>
    <property type="match status" value="1"/>
</dbReference>
<evidence type="ECO:0000256" key="3">
    <source>
        <dbReference type="ARBA" id="ARBA00015190"/>
    </source>
</evidence>
<dbReference type="Gene3D" id="3.40.50.150">
    <property type="entry name" value="Vaccinia Virus protein VP39"/>
    <property type="match status" value="1"/>
</dbReference>
<dbReference type="HAMAP" id="MF_00351">
    <property type="entry name" value="RNA_methyltransf_FlpA"/>
    <property type="match status" value="1"/>
</dbReference>
<dbReference type="AlphaFoldDB" id="A0A3M7Q5V7"/>
<evidence type="ECO:0000256" key="4">
    <source>
        <dbReference type="ARBA" id="ARBA00022552"/>
    </source>
</evidence>
<evidence type="ECO:0000256" key="7">
    <source>
        <dbReference type="ARBA" id="ARBA00022691"/>
    </source>
</evidence>
<feature type="region of interest" description="Disordered" evidence="13">
    <location>
        <begin position="1"/>
        <end position="72"/>
    </location>
</feature>
<evidence type="ECO:0000256" key="6">
    <source>
        <dbReference type="ARBA" id="ARBA00022679"/>
    </source>
</evidence>
<dbReference type="EMBL" id="REGN01007301">
    <property type="protein sequence ID" value="RNA06713.1"/>
    <property type="molecule type" value="Genomic_DNA"/>
</dbReference>
<dbReference type="PANTHER" id="PTHR10335:SF17">
    <property type="entry name" value="FIBRILLARIN"/>
    <property type="match status" value="1"/>
</dbReference>
<dbReference type="GO" id="GO:1990259">
    <property type="term" value="F:histone H2AQ104 methyltransferase activity"/>
    <property type="evidence" value="ECO:0007669"/>
    <property type="project" value="TreeGrafter"/>
</dbReference>
<keyword evidence="7" id="KW-0949">S-adenosyl-L-methionine</keyword>
<evidence type="ECO:0000256" key="10">
    <source>
        <dbReference type="ARBA" id="ARBA00023274"/>
    </source>
</evidence>
<dbReference type="PRINTS" id="PR00052">
    <property type="entry name" value="FIBRILLARIN"/>
</dbReference>
<evidence type="ECO:0000256" key="1">
    <source>
        <dbReference type="ARBA" id="ARBA00004604"/>
    </source>
</evidence>
<dbReference type="GO" id="GO:0008649">
    <property type="term" value="F:rRNA methyltransferase activity"/>
    <property type="evidence" value="ECO:0007669"/>
    <property type="project" value="TreeGrafter"/>
</dbReference>
<comment type="caution">
    <text evidence="14">The sequence shown here is derived from an EMBL/GenBank/DDBJ whole genome shotgun (WGS) entry which is preliminary data.</text>
</comment>
<dbReference type="FunFam" id="3.40.50.150:FF:000001">
    <property type="entry name" value="Fibrillarin like 1"/>
    <property type="match status" value="1"/>
</dbReference>
<proteinExistence type="inferred from homology"/>
<name>A0A3M7Q5V7_BRAPC</name>
<sequence length="312" mass="33084">MGRPDFRGGSRGGFRGGRGGGGDRGGFRGGRGGGGGDRGGFNRTRGGGVGGRGAPRGGARGGRGGARGGMGAAKKVVVEPHRHAGVFVARSKNDDLLLTRNLVPGDTVYNEKKIQVDGENGEKIEYRVWNPFRSKLGAAILGGVDQIHIKPGAKVLYLGAASGTTVSHVSDIVGPEGLVYAVEFSHRSGRDLINVAKKRTNIIPIIEDARHPHKYRMLVGMVDVVFADVAQPDQARIVALNSHNFLKNGGHFVISIKASCIDSTATPEAVFASEVKKLQSEKLKPKEQLTLEPYERDHAVVVGVYRPIKQAA</sequence>
<dbReference type="GO" id="GO:0000494">
    <property type="term" value="P:box C/D sno(s)RNA 3'-end processing"/>
    <property type="evidence" value="ECO:0007669"/>
    <property type="project" value="TreeGrafter"/>
</dbReference>
<evidence type="ECO:0000256" key="13">
    <source>
        <dbReference type="SAM" id="MobiDB-lite"/>
    </source>
</evidence>
<keyword evidence="15" id="KW-1185">Reference proteome</keyword>
<dbReference type="PANTHER" id="PTHR10335">
    <property type="entry name" value="RRNA 2-O-METHYLTRANSFERASE FIBRILLARIN"/>
    <property type="match status" value="1"/>
</dbReference>
<dbReference type="GO" id="GO:0003723">
    <property type="term" value="F:RNA binding"/>
    <property type="evidence" value="ECO:0007669"/>
    <property type="project" value="UniProtKB-KW"/>
</dbReference>
<evidence type="ECO:0000256" key="12">
    <source>
        <dbReference type="ARBA" id="ARBA00047568"/>
    </source>
</evidence>
<dbReference type="PIRSF" id="PIRSF006540">
    <property type="entry name" value="Nop17p"/>
    <property type="match status" value="1"/>
</dbReference>
<keyword evidence="6 14" id="KW-0808">Transferase</keyword>
<dbReference type="SMART" id="SM01206">
    <property type="entry name" value="Fibrillarin"/>
    <property type="match status" value="1"/>
</dbReference>
<dbReference type="Gene3D" id="3.30.200.20">
    <property type="entry name" value="Phosphorylase Kinase, domain 1"/>
    <property type="match status" value="1"/>
</dbReference>